<dbReference type="AlphaFoldDB" id="A0A7D7MDR6"/>
<dbReference type="RefSeq" id="WP_182091674.1">
    <property type="nucleotide sequence ID" value="NZ_CP059540.1"/>
</dbReference>
<dbReference type="Proteomes" id="UP000514716">
    <property type="component" value="Chromosome"/>
</dbReference>
<accession>A0A7D7MDR6</accession>
<gene>
    <name evidence="1" type="ORF">H1Q58_12255</name>
</gene>
<dbReference type="InterPro" id="IPR004027">
    <property type="entry name" value="SEC_C_motif"/>
</dbReference>
<keyword evidence="2" id="KW-1185">Reference proteome</keyword>
<protein>
    <submittedName>
        <fullName evidence="1">SEC-C domain-containing protein</fullName>
    </submittedName>
</protein>
<dbReference type="KEGG" id="pdec:H1Q58_12255"/>
<sequence>MINKLWIDYVSAAVQLYGIAPFGQVADVISAQTEEQVSEEEIKRWIEDPFGGSLAKAALEQRFVYLHPGNFFVGQWIVEFDEFESHWAQQQGKPFYVPEQQELLLWSDPHYFHKPNEYWALQKWIESEFAEISREYAEGLAEDLQMMAEDPFSPEKIISEFERRDLKLQAGQIQVLLQLVTHLHNHTRQQIIRGHTPYELFQLEKQFLRPLPVQVGRNDPCVCGSGKKYKKCCGA</sequence>
<dbReference type="SUPFAM" id="SSF103642">
    <property type="entry name" value="Sec-C motif"/>
    <property type="match status" value="1"/>
</dbReference>
<dbReference type="EMBL" id="CP059540">
    <property type="protein sequence ID" value="QMT16733.1"/>
    <property type="molecule type" value="Genomic_DNA"/>
</dbReference>
<name>A0A7D7MDR6_PLAMR</name>
<evidence type="ECO:0000313" key="2">
    <source>
        <dbReference type="Proteomes" id="UP000514716"/>
    </source>
</evidence>
<organism evidence="1 2">
    <name type="scientific">Planococcus maritimus</name>
    <dbReference type="NCBI Taxonomy" id="192421"/>
    <lineage>
        <taxon>Bacteria</taxon>
        <taxon>Bacillati</taxon>
        <taxon>Bacillota</taxon>
        <taxon>Bacilli</taxon>
        <taxon>Bacillales</taxon>
        <taxon>Caryophanaceae</taxon>
        <taxon>Planococcus</taxon>
    </lineage>
</organism>
<dbReference type="Pfam" id="PF02810">
    <property type="entry name" value="SEC-C"/>
    <property type="match status" value="1"/>
</dbReference>
<dbReference type="Gene3D" id="3.10.450.50">
    <property type="match status" value="1"/>
</dbReference>
<reference evidence="1 2" key="1">
    <citation type="submission" date="2020-07" db="EMBL/GenBank/DDBJ databases">
        <title>Screening of a cold-adapted Planococcus bacterium producing protease in traditional shrimp paste and protease identification by genome sequencing.</title>
        <authorList>
            <person name="Gao R."/>
            <person name="Leng W."/>
            <person name="Chu Q."/>
            <person name="Wu X."/>
            <person name="Liu H."/>
            <person name="Li X."/>
        </authorList>
    </citation>
    <scope>NUCLEOTIDE SEQUENCE [LARGE SCALE GENOMIC DNA]</scope>
    <source>
        <strain evidence="1 2">XJ11</strain>
    </source>
</reference>
<proteinExistence type="predicted"/>
<evidence type="ECO:0000313" key="1">
    <source>
        <dbReference type="EMBL" id="QMT16733.1"/>
    </source>
</evidence>